<dbReference type="Proteomes" id="UP000431092">
    <property type="component" value="Unassembled WGS sequence"/>
</dbReference>
<dbReference type="PANTHER" id="PTHR30349:SF64">
    <property type="entry name" value="PROPHAGE INTEGRASE INTD-RELATED"/>
    <property type="match status" value="1"/>
</dbReference>
<sequence length="176" mass="19006">MWCRCRIRLCSCSVRTLSLLGRVRVIERKRTKGGRSRLVPMLSEVQQVVGEWVAGRRPDDLLFPSPEGSFLRSGNWRRTVHWDETCRGRRPHDLRHTAATVWLGAGVDVKTVAAWLGHASTKLTLDTYGHWMGTDADRAAISRLEAALGAPAGDGCGGQAGANGSASRAGAVGSDA</sequence>
<keyword evidence="4" id="KW-1185">Reference proteome</keyword>
<dbReference type="InterPro" id="IPR002104">
    <property type="entry name" value="Integrase_catalytic"/>
</dbReference>
<keyword evidence="1" id="KW-0233">DNA recombination</keyword>
<dbReference type="PROSITE" id="PS51898">
    <property type="entry name" value="TYR_RECOMBINASE"/>
    <property type="match status" value="1"/>
</dbReference>
<dbReference type="AlphaFoldDB" id="A0A6I3I405"/>
<comment type="caution">
    <text evidence="3">The sequence shown here is derived from an EMBL/GenBank/DDBJ whole genome shotgun (WGS) entry which is preliminary data.</text>
</comment>
<dbReference type="Gene3D" id="1.10.443.10">
    <property type="entry name" value="Intergrase catalytic core"/>
    <property type="match status" value="1"/>
</dbReference>
<evidence type="ECO:0000313" key="3">
    <source>
        <dbReference type="EMBL" id="MTB70924.1"/>
    </source>
</evidence>
<dbReference type="RefSeq" id="WP_154592281.1">
    <property type="nucleotide sequence ID" value="NZ_WLVL01000016.1"/>
</dbReference>
<organism evidence="3 4">
    <name type="scientific">Arsenicicoccus cauae</name>
    <dbReference type="NCBI Taxonomy" id="2663847"/>
    <lineage>
        <taxon>Bacteria</taxon>
        <taxon>Bacillati</taxon>
        <taxon>Actinomycetota</taxon>
        <taxon>Actinomycetes</taxon>
        <taxon>Micrococcales</taxon>
        <taxon>Intrasporangiaceae</taxon>
        <taxon>Arsenicicoccus</taxon>
    </lineage>
</organism>
<evidence type="ECO:0000259" key="2">
    <source>
        <dbReference type="PROSITE" id="PS51898"/>
    </source>
</evidence>
<dbReference type="InterPro" id="IPR013762">
    <property type="entry name" value="Integrase-like_cat_sf"/>
</dbReference>
<evidence type="ECO:0000313" key="4">
    <source>
        <dbReference type="Proteomes" id="UP000431092"/>
    </source>
</evidence>
<evidence type="ECO:0000256" key="1">
    <source>
        <dbReference type="ARBA" id="ARBA00023172"/>
    </source>
</evidence>
<gene>
    <name evidence="3" type="ORF">GGG17_02840</name>
</gene>
<accession>A0A6I3I405</accession>
<dbReference type="SUPFAM" id="SSF56349">
    <property type="entry name" value="DNA breaking-rejoining enzymes"/>
    <property type="match status" value="1"/>
</dbReference>
<proteinExistence type="predicted"/>
<dbReference type="EMBL" id="WLVL01000016">
    <property type="protein sequence ID" value="MTB70924.1"/>
    <property type="molecule type" value="Genomic_DNA"/>
</dbReference>
<dbReference type="PANTHER" id="PTHR30349">
    <property type="entry name" value="PHAGE INTEGRASE-RELATED"/>
    <property type="match status" value="1"/>
</dbReference>
<dbReference type="GO" id="GO:0006310">
    <property type="term" value="P:DNA recombination"/>
    <property type="evidence" value="ECO:0007669"/>
    <property type="project" value="UniProtKB-KW"/>
</dbReference>
<name>A0A6I3I405_9MICO</name>
<dbReference type="InterPro" id="IPR011010">
    <property type="entry name" value="DNA_brk_join_enz"/>
</dbReference>
<dbReference type="InterPro" id="IPR050090">
    <property type="entry name" value="Tyrosine_recombinase_XerCD"/>
</dbReference>
<feature type="domain" description="Tyr recombinase" evidence="2">
    <location>
        <begin position="1"/>
        <end position="142"/>
    </location>
</feature>
<reference evidence="3 4" key="1">
    <citation type="submission" date="2019-11" db="EMBL/GenBank/DDBJ databases">
        <title>Whole genome sequencing identifies a novel species of the genus Arsenicicoccus isolated from human blood.</title>
        <authorList>
            <person name="Jeong J.H."/>
            <person name="Kweon O.J."/>
            <person name="Kim H.R."/>
            <person name="Kim T.-H."/>
            <person name="Ha S.-M."/>
            <person name="Lee M.-K."/>
        </authorList>
    </citation>
    <scope>NUCLEOTIDE SEQUENCE [LARGE SCALE GENOMIC DNA]</scope>
    <source>
        <strain evidence="3 4">MKL-02</strain>
    </source>
</reference>
<dbReference type="GO" id="GO:0003677">
    <property type="term" value="F:DNA binding"/>
    <property type="evidence" value="ECO:0007669"/>
    <property type="project" value="InterPro"/>
</dbReference>
<protein>
    <submittedName>
        <fullName evidence="3">Tyrosine-type recombinase/integrase</fullName>
    </submittedName>
</protein>
<dbReference type="GO" id="GO:0015074">
    <property type="term" value="P:DNA integration"/>
    <property type="evidence" value="ECO:0007669"/>
    <property type="project" value="InterPro"/>
</dbReference>
<dbReference type="Pfam" id="PF00589">
    <property type="entry name" value="Phage_integrase"/>
    <property type="match status" value="1"/>
</dbReference>